<dbReference type="PROSITE" id="PS51898">
    <property type="entry name" value="TYR_RECOMBINASE"/>
    <property type="match status" value="1"/>
</dbReference>
<dbReference type="Proteomes" id="UP000671862">
    <property type="component" value="Chromosome"/>
</dbReference>
<dbReference type="Gene3D" id="1.10.443.10">
    <property type="entry name" value="Intergrase catalytic core"/>
    <property type="match status" value="1"/>
</dbReference>
<dbReference type="SUPFAM" id="SSF56349">
    <property type="entry name" value="DNA breaking-rejoining enzymes"/>
    <property type="match status" value="1"/>
</dbReference>
<dbReference type="PANTHER" id="PTHR30349:SF82">
    <property type="entry name" value="INTEGRASE_RECOMBINASE YOEC-RELATED"/>
    <property type="match status" value="1"/>
</dbReference>
<dbReference type="Pfam" id="PF00589">
    <property type="entry name" value="Phage_integrase"/>
    <property type="match status" value="1"/>
</dbReference>
<protein>
    <submittedName>
        <fullName evidence="3">Tyrosine-type recombinase/integrase</fullName>
    </submittedName>
</protein>
<sequence>MAGRKVVKPIRDKKIIEKVKKEILKDKNYKLYALFVVGINTGLRITDLLHLKWENVINDGKLLDRIVLFESKTGKRQEIPLNNSSKKALKLFASHTITKGYIFKAEKDNRTKSNGKPLSYVYVHKMLNYYIKKRAGYQEPVGAHTLRKTFGYQAYIAGWDIYKIQMCLNHSSPSITRRYIDLSQDDKDKVYLSLEL</sequence>
<dbReference type="InterPro" id="IPR002104">
    <property type="entry name" value="Integrase_catalytic"/>
</dbReference>
<dbReference type="InterPro" id="IPR050090">
    <property type="entry name" value="Tyrosine_recombinase_XerCD"/>
</dbReference>
<evidence type="ECO:0000259" key="2">
    <source>
        <dbReference type="PROSITE" id="PS51898"/>
    </source>
</evidence>
<evidence type="ECO:0000313" key="4">
    <source>
        <dbReference type="Proteomes" id="UP000671862"/>
    </source>
</evidence>
<feature type="domain" description="Tyr recombinase" evidence="2">
    <location>
        <begin position="5"/>
        <end position="192"/>
    </location>
</feature>
<evidence type="ECO:0000256" key="1">
    <source>
        <dbReference type="ARBA" id="ARBA00023172"/>
    </source>
</evidence>
<accession>A0ABX7S598</accession>
<dbReference type="InterPro" id="IPR011010">
    <property type="entry name" value="DNA_brk_join_enz"/>
</dbReference>
<evidence type="ECO:0000313" key="3">
    <source>
        <dbReference type="EMBL" id="QTA37687.1"/>
    </source>
</evidence>
<dbReference type="InterPro" id="IPR013762">
    <property type="entry name" value="Integrase-like_cat_sf"/>
</dbReference>
<keyword evidence="4" id="KW-1185">Reference proteome</keyword>
<name>A0ABX7S598_9BACT</name>
<gene>
    <name evidence="3" type="ORF">JYK00_08145</name>
</gene>
<dbReference type="PANTHER" id="PTHR30349">
    <property type="entry name" value="PHAGE INTEGRASE-RELATED"/>
    <property type="match status" value="1"/>
</dbReference>
<proteinExistence type="predicted"/>
<organism evidence="3 4">
    <name type="scientific">Thermosipho ferrireducens</name>
    <dbReference type="NCBI Taxonomy" id="2571116"/>
    <lineage>
        <taxon>Bacteria</taxon>
        <taxon>Thermotogati</taxon>
        <taxon>Thermotogota</taxon>
        <taxon>Thermotogae</taxon>
        <taxon>Thermotogales</taxon>
        <taxon>Fervidobacteriaceae</taxon>
        <taxon>Thermosipho</taxon>
    </lineage>
</organism>
<dbReference type="RefSeq" id="WP_207566411.1">
    <property type="nucleotide sequence ID" value="NZ_CP071446.1"/>
</dbReference>
<keyword evidence="1" id="KW-0233">DNA recombination</keyword>
<reference evidence="3 4" key="1">
    <citation type="submission" date="2021-03" db="EMBL/GenBank/DDBJ databases">
        <title>Thermosipho ferrireducens sp.nov., an anaerobic thermophilic iron-reducing bacterium isolated from a deep-sea hydrothermal sulfide deposits.</title>
        <authorList>
            <person name="Zeng X."/>
            <person name="Chen Y."/>
            <person name="Shao Z."/>
        </authorList>
    </citation>
    <scope>NUCLEOTIDE SEQUENCE [LARGE SCALE GENOMIC DNA]</scope>
    <source>
        <strain evidence="3 4">JL129W03</strain>
    </source>
</reference>
<dbReference type="EMBL" id="CP071446">
    <property type="protein sequence ID" value="QTA37687.1"/>
    <property type="molecule type" value="Genomic_DNA"/>
</dbReference>